<sequence length="213" mass="21826">MLMKTVKFATVGAALGAVALLSACSGQNSAAQASNQSAPVNVAAKSQVQQLETPVKKGGSGGGGASSEDVNCSALGGPVGPRKVDLIADATEAGTVGCTEAFNVIPEYFDNIDKAVGSNYMLTVRGWQCLTDTGAEGTHEIRCEKDGLKLHTTPPKDENTPDPQEQGTGYNGVPIDPPTDQGTGYHGVPVDPPNAQDRGTGYQGVPVDSPDQN</sequence>
<feature type="region of interest" description="Disordered" evidence="1">
    <location>
        <begin position="145"/>
        <end position="213"/>
    </location>
</feature>
<evidence type="ECO:0000256" key="2">
    <source>
        <dbReference type="SAM" id="SignalP"/>
    </source>
</evidence>
<feature type="signal peptide" evidence="2">
    <location>
        <begin position="1"/>
        <end position="30"/>
    </location>
</feature>
<evidence type="ECO:0000313" key="4">
    <source>
        <dbReference type="Proteomes" id="UP000199137"/>
    </source>
</evidence>
<feature type="chain" id="PRO_5038448847" description="Lipoprotein" evidence="2">
    <location>
        <begin position="31"/>
        <end position="213"/>
    </location>
</feature>
<evidence type="ECO:0000256" key="1">
    <source>
        <dbReference type="SAM" id="MobiDB-lite"/>
    </source>
</evidence>
<proteinExistence type="predicted"/>
<protein>
    <recommendedName>
        <fullName evidence="5">Lipoprotein</fullName>
    </recommendedName>
</protein>
<name>A0A1I5F3C2_9PSEU</name>
<dbReference type="EMBL" id="FOWC01000001">
    <property type="protein sequence ID" value="SFO18106.1"/>
    <property type="molecule type" value="Genomic_DNA"/>
</dbReference>
<dbReference type="Proteomes" id="UP000199137">
    <property type="component" value="Unassembled WGS sequence"/>
</dbReference>
<feature type="compositionally biased region" description="Basic and acidic residues" evidence="1">
    <location>
        <begin position="145"/>
        <end position="159"/>
    </location>
</feature>
<evidence type="ECO:0008006" key="5">
    <source>
        <dbReference type="Google" id="ProtNLM"/>
    </source>
</evidence>
<reference evidence="4" key="1">
    <citation type="submission" date="2016-10" db="EMBL/GenBank/DDBJ databases">
        <authorList>
            <person name="Varghese N."/>
            <person name="Submissions S."/>
        </authorList>
    </citation>
    <scope>NUCLEOTIDE SEQUENCE [LARGE SCALE GENOMIC DNA]</scope>
    <source>
        <strain evidence="4">DSM 44637</strain>
    </source>
</reference>
<keyword evidence="2" id="KW-0732">Signal</keyword>
<dbReference type="PROSITE" id="PS51257">
    <property type="entry name" value="PROKAR_LIPOPROTEIN"/>
    <property type="match status" value="1"/>
</dbReference>
<dbReference type="AlphaFoldDB" id="A0A1I5F3C2"/>
<gene>
    <name evidence="3" type="ORF">SAMN05421854_101923</name>
</gene>
<organism evidence="3 4">
    <name type="scientific">Amycolatopsis rubida</name>
    <dbReference type="NCBI Taxonomy" id="112413"/>
    <lineage>
        <taxon>Bacteria</taxon>
        <taxon>Bacillati</taxon>
        <taxon>Actinomycetota</taxon>
        <taxon>Actinomycetes</taxon>
        <taxon>Pseudonocardiales</taxon>
        <taxon>Pseudonocardiaceae</taxon>
        <taxon>Amycolatopsis</taxon>
    </lineage>
</organism>
<accession>A0A1I5F3C2</accession>
<evidence type="ECO:0000313" key="3">
    <source>
        <dbReference type="EMBL" id="SFO18106.1"/>
    </source>
</evidence>